<reference evidence="2 3" key="1">
    <citation type="journal article" date="2021" name="bioRxiv">
        <title>The Gossypium anomalum genome as a resource for cotton improvement and evolutionary analysis of hybrid incompatibility.</title>
        <authorList>
            <person name="Grover C.E."/>
            <person name="Yuan D."/>
            <person name="Arick M.A."/>
            <person name="Miller E.R."/>
            <person name="Hu G."/>
            <person name="Peterson D.G."/>
            <person name="Wendel J.F."/>
            <person name="Udall J.A."/>
        </authorList>
    </citation>
    <scope>NUCLEOTIDE SEQUENCE [LARGE SCALE GENOMIC DNA]</scope>
    <source>
        <strain evidence="2">JFW-Udall</strain>
        <tissue evidence="2">Leaf</tissue>
    </source>
</reference>
<dbReference type="Pfam" id="PF07727">
    <property type="entry name" value="RVT_2"/>
    <property type="match status" value="1"/>
</dbReference>
<organism evidence="2 3">
    <name type="scientific">Gossypium anomalum</name>
    <dbReference type="NCBI Taxonomy" id="47600"/>
    <lineage>
        <taxon>Eukaryota</taxon>
        <taxon>Viridiplantae</taxon>
        <taxon>Streptophyta</taxon>
        <taxon>Embryophyta</taxon>
        <taxon>Tracheophyta</taxon>
        <taxon>Spermatophyta</taxon>
        <taxon>Magnoliopsida</taxon>
        <taxon>eudicotyledons</taxon>
        <taxon>Gunneridae</taxon>
        <taxon>Pentapetalae</taxon>
        <taxon>rosids</taxon>
        <taxon>malvids</taxon>
        <taxon>Malvales</taxon>
        <taxon>Malvaceae</taxon>
        <taxon>Malvoideae</taxon>
        <taxon>Gossypium</taxon>
    </lineage>
</organism>
<evidence type="ECO:0000259" key="1">
    <source>
        <dbReference type="Pfam" id="PF07727"/>
    </source>
</evidence>
<accession>A0A8J5ZM25</accession>
<sequence>MQQPLGYVKCDSNGTPFVCHLKKALYRLRQALRAWFEKLKQFLISIGFVGSNFDASLFVRIKSGSTFYVLVYVDDIIITRSLTIVIDWFVRLLNDKFLLKDMGDLHYFLGIEVTHSSESQHLCQKKYIRDILDQCSMTDAKSVHTLMVSSSTMSKDDGECLEDPIEYRSLAGELQYVILTQPDIAYAVNRVCQFMHNPTTVYMVALKRSCSICMALLSLGFFFVHLLDCLWLDMSMPTGTKYRSLAGATNEVTWLLSLFQELQVKSDDTPIVWCDNSSAVAVAANPMLNSKFKHVELDMFFVREKVADGSVLVGEVPTCDQVADVFTKPLSVTSFTRFRNLLQVFPVGKMGEC</sequence>
<dbReference type="Proteomes" id="UP000701853">
    <property type="component" value="Chromosome 6"/>
</dbReference>
<evidence type="ECO:0000313" key="2">
    <source>
        <dbReference type="EMBL" id="KAG8491734.1"/>
    </source>
</evidence>
<dbReference type="InterPro" id="IPR043502">
    <property type="entry name" value="DNA/RNA_pol_sf"/>
</dbReference>
<dbReference type="EMBL" id="JAHUZN010000006">
    <property type="protein sequence ID" value="KAG8491734.1"/>
    <property type="molecule type" value="Genomic_DNA"/>
</dbReference>
<protein>
    <recommendedName>
        <fullName evidence="1">Reverse transcriptase Ty1/copia-type domain-containing protein</fullName>
    </recommendedName>
</protein>
<dbReference type="PANTHER" id="PTHR11439:SF455">
    <property type="entry name" value="RLK (RECEPTOR-LIKE PROTEIN KINASE) 8, PUTATIVE-RELATED"/>
    <property type="match status" value="1"/>
</dbReference>
<dbReference type="PANTHER" id="PTHR11439">
    <property type="entry name" value="GAG-POL-RELATED RETROTRANSPOSON"/>
    <property type="match status" value="1"/>
</dbReference>
<dbReference type="SUPFAM" id="SSF56672">
    <property type="entry name" value="DNA/RNA polymerases"/>
    <property type="match status" value="1"/>
</dbReference>
<name>A0A8J5ZM25_9ROSI</name>
<feature type="domain" description="Reverse transcriptase Ty1/copia-type" evidence="1">
    <location>
        <begin position="1"/>
        <end position="147"/>
    </location>
</feature>
<dbReference type="AlphaFoldDB" id="A0A8J5ZM25"/>
<evidence type="ECO:0000313" key="3">
    <source>
        <dbReference type="Proteomes" id="UP000701853"/>
    </source>
</evidence>
<dbReference type="InterPro" id="IPR013103">
    <property type="entry name" value="RVT_2"/>
</dbReference>
<keyword evidence="3" id="KW-1185">Reference proteome</keyword>
<dbReference type="OrthoDB" id="1099292at2759"/>
<dbReference type="CDD" id="cd09272">
    <property type="entry name" value="RNase_HI_RT_Ty1"/>
    <property type="match status" value="1"/>
</dbReference>
<proteinExistence type="predicted"/>
<gene>
    <name evidence="2" type="ORF">CXB51_015142</name>
</gene>
<comment type="caution">
    <text evidence="2">The sequence shown here is derived from an EMBL/GenBank/DDBJ whole genome shotgun (WGS) entry which is preliminary data.</text>
</comment>